<protein>
    <submittedName>
        <fullName evidence="1">Uncharacterized protein</fullName>
    </submittedName>
</protein>
<reference evidence="1" key="2">
    <citation type="journal article" date="2024" name="Plant">
        <title>Genomic evolution and insights into agronomic trait innovations of Sesamum species.</title>
        <authorList>
            <person name="Miao H."/>
            <person name="Wang L."/>
            <person name="Qu L."/>
            <person name="Liu H."/>
            <person name="Sun Y."/>
            <person name="Le M."/>
            <person name="Wang Q."/>
            <person name="Wei S."/>
            <person name="Zheng Y."/>
            <person name="Lin W."/>
            <person name="Duan Y."/>
            <person name="Cao H."/>
            <person name="Xiong S."/>
            <person name="Wang X."/>
            <person name="Wei L."/>
            <person name="Li C."/>
            <person name="Ma Q."/>
            <person name="Ju M."/>
            <person name="Zhao R."/>
            <person name="Li G."/>
            <person name="Mu C."/>
            <person name="Tian Q."/>
            <person name="Mei H."/>
            <person name="Zhang T."/>
            <person name="Gao T."/>
            <person name="Zhang H."/>
        </authorList>
    </citation>
    <scope>NUCLEOTIDE SEQUENCE</scope>
    <source>
        <strain evidence="1">KEN1</strain>
    </source>
</reference>
<dbReference type="AlphaFoldDB" id="A0AAW2UJB4"/>
<sequence>MIDERLLGHFGLSPHVEPLDEPLVDIMFKKYFRDLILPEGPLPPVPPREKGLCLPLGGHLLKVLPRGPEPARGGLLL</sequence>
<evidence type="ECO:0000313" key="1">
    <source>
        <dbReference type="EMBL" id="KAL0416688.1"/>
    </source>
</evidence>
<reference evidence="1" key="1">
    <citation type="submission" date="2020-06" db="EMBL/GenBank/DDBJ databases">
        <authorList>
            <person name="Li T."/>
            <person name="Hu X."/>
            <person name="Zhang T."/>
            <person name="Song X."/>
            <person name="Zhang H."/>
            <person name="Dai N."/>
            <person name="Sheng W."/>
            <person name="Hou X."/>
            <person name="Wei L."/>
        </authorList>
    </citation>
    <scope>NUCLEOTIDE SEQUENCE</scope>
    <source>
        <strain evidence="1">KEN1</strain>
        <tissue evidence="1">Leaf</tissue>
    </source>
</reference>
<proteinExistence type="predicted"/>
<organism evidence="1">
    <name type="scientific">Sesamum latifolium</name>
    <dbReference type="NCBI Taxonomy" id="2727402"/>
    <lineage>
        <taxon>Eukaryota</taxon>
        <taxon>Viridiplantae</taxon>
        <taxon>Streptophyta</taxon>
        <taxon>Embryophyta</taxon>
        <taxon>Tracheophyta</taxon>
        <taxon>Spermatophyta</taxon>
        <taxon>Magnoliopsida</taxon>
        <taxon>eudicotyledons</taxon>
        <taxon>Gunneridae</taxon>
        <taxon>Pentapetalae</taxon>
        <taxon>asterids</taxon>
        <taxon>lamiids</taxon>
        <taxon>Lamiales</taxon>
        <taxon>Pedaliaceae</taxon>
        <taxon>Sesamum</taxon>
    </lineage>
</organism>
<comment type="caution">
    <text evidence="1">The sequence shown here is derived from an EMBL/GenBank/DDBJ whole genome shotgun (WGS) entry which is preliminary data.</text>
</comment>
<gene>
    <name evidence="1" type="ORF">Slati_3500700</name>
</gene>
<name>A0AAW2UJB4_9LAMI</name>
<accession>A0AAW2UJB4</accession>
<dbReference type="EMBL" id="JACGWN010000012">
    <property type="protein sequence ID" value="KAL0416688.1"/>
    <property type="molecule type" value="Genomic_DNA"/>
</dbReference>